<name>A0A182UQB6_ANOME</name>
<feature type="region of interest" description="Disordered" evidence="1">
    <location>
        <begin position="1"/>
        <end position="40"/>
    </location>
</feature>
<feature type="compositionally biased region" description="Low complexity" evidence="1">
    <location>
        <begin position="14"/>
        <end position="27"/>
    </location>
</feature>
<accession>A0A182UQB6</accession>
<sequence>MNNQSTQTSEATGKSSPRASSAPRKPSLQVSILPPQGQSSGAILTIRTPIEIKDGPVACVEGHTSTARPIAPIQPAVRSTGTSTEAGGASASSATPTVPKQQTAWQRAVNAISMDDDVDLTSLVQELQPYVTRLPTIKKLMIYKKMLEMVQEEYVKEVKKQCPNTRTDHP</sequence>
<evidence type="ECO:0000256" key="1">
    <source>
        <dbReference type="SAM" id="MobiDB-lite"/>
    </source>
</evidence>
<dbReference type="Proteomes" id="UP000075903">
    <property type="component" value="Unassembled WGS sequence"/>
</dbReference>
<protein>
    <recommendedName>
        <fullName evidence="4">BESS domain-containing protein</fullName>
    </recommendedName>
</protein>
<dbReference type="VEuPathDB" id="VectorBase:AMEM001798"/>
<proteinExistence type="predicted"/>
<dbReference type="EnsemblMetazoa" id="AMEM001798-RA">
    <property type="protein sequence ID" value="AMEM001798-PA"/>
    <property type="gene ID" value="AMEM001798"/>
</dbReference>
<keyword evidence="3" id="KW-1185">Reference proteome</keyword>
<feature type="compositionally biased region" description="Low complexity" evidence="1">
    <location>
        <begin position="79"/>
        <end position="95"/>
    </location>
</feature>
<feature type="region of interest" description="Disordered" evidence="1">
    <location>
        <begin position="78"/>
        <end position="102"/>
    </location>
</feature>
<evidence type="ECO:0008006" key="4">
    <source>
        <dbReference type="Google" id="ProtNLM"/>
    </source>
</evidence>
<feature type="compositionally biased region" description="Polar residues" evidence="1">
    <location>
        <begin position="1"/>
        <end position="13"/>
    </location>
</feature>
<dbReference type="AlphaFoldDB" id="A0A182UQB6"/>
<evidence type="ECO:0000313" key="3">
    <source>
        <dbReference type="Proteomes" id="UP000075903"/>
    </source>
</evidence>
<evidence type="ECO:0000313" key="2">
    <source>
        <dbReference type="EnsemblMetazoa" id="AMEM001798-PA"/>
    </source>
</evidence>
<organism evidence="2 3">
    <name type="scientific">Anopheles merus</name>
    <name type="common">Mosquito</name>
    <dbReference type="NCBI Taxonomy" id="30066"/>
    <lineage>
        <taxon>Eukaryota</taxon>
        <taxon>Metazoa</taxon>
        <taxon>Ecdysozoa</taxon>
        <taxon>Arthropoda</taxon>
        <taxon>Hexapoda</taxon>
        <taxon>Insecta</taxon>
        <taxon>Pterygota</taxon>
        <taxon>Neoptera</taxon>
        <taxon>Endopterygota</taxon>
        <taxon>Diptera</taxon>
        <taxon>Nematocera</taxon>
        <taxon>Culicoidea</taxon>
        <taxon>Culicidae</taxon>
        <taxon>Anophelinae</taxon>
        <taxon>Anopheles</taxon>
    </lineage>
</organism>
<dbReference type="VEuPathDB" id="VectorBase:AMEM21_015701"/>
<reference evidence="2" key="1">
    <citation type="submission" date="2020-05" db="UniProtKB">
        <authorList>
            <consortium name="EnsemblMetazoa"/>
        </authorList>
    </citation>
    <scope>IDENTIFICATION</scope>
    <source>
        <strain evidence="2">MAF</strain>
    </source>
</reference>